<proteinExistence type="predicted"/>
<evidence type="ECO:0000313" key="1">
    <source>
        <dbReference type="EMBL" id="JAD60987.1"/>
    </source>
</evidence>
<accession>A0A0A9BNX6</accession>
<reference evidence="1" key="1">
    <citation type="submission" date="2014-09" db="EMBL/GenBank/DDBJ databases">
        <authorList>
            <person name="Magalhaes I.L.F."/>
            <person name="Oliveira U."/>
            <person name="Santos F.R."/>
            <person name="Vidigal T.H.D.A."/>
            <person name="Brescovit A.D."/>
            <person name="Santos A.J."/>
        </authorList>
    </citation>
    <scope>NUCLEOTIDE SEQUENCE</scope>
    <source>
        <tissue evidence="1">Shoot tissue taken approximately 20 cm above the soil surface</tissue>
    </source>
</reference>
<dbReference type="EMBL" id="GBRH01236908">
    <property type="protein sequence ID" value="JAD60987.1"/>
    <property type="molecule type" value="Transcribed_RNA"/>
</dbReference>
<organism evidence="1">
    <name type="scientific">Arundo donax</name>
    <name type="common">Giant reed</name>
    <name type="synonym">Donax arundinaceus</name>
    <dbReference type="NCBI Taxonomy" id="35708"/>
    <lineage>
        <taxon>Eukaryota</taxon>
        <taxon>Viridiplantae</taxon>
        <taxon>Streptophyta</taxon>
        <taxon>Embryophyta</taxon>
        <taxon>Tracheophyta</taxon>
        <taxon>Spermatophyta</taxon>
        <taxon>Magnoliopsida</taxon>
        <taxon>Liliopsida</taxon>
        <taxon>Poales</taxon>
        <taxon>Poaceae</taxon>
        <taxon>PACMAD clade</taxon>
        <taxon>Arundinoideae</taxon>
        <taxon>Arundineae</taxon>
        <taxon>Arundo</taxon>
    </lineage>
</organism>
<sequence>MLPLHAMNLDPLTPNRSQYVPILPLRQPYPPVPHLNYPSPTLLHELVMLRCSVRPDFLTGLLSHMLVLA</sequence>
<name>A0A0A9BNX6_ARUDO</name>
<dbReference type="AlphaFoldDB" id="A0A0A9BNX6"/>
<protein>
    <submittedName>
        <fullName evidence="1">Uncharacterized protein</fullName>
    </submittedName>
</protein>
<reference evidence="1" key="2">
    <citation type="journal article" date="2015" name="Data Brief">
        <title>Shoot transcriptome of the giant reed, Arundo donax.</title>
        <authorList>
            <person name="Barrero R.A."/>
            <person name="Guerrero F.D."/>
            <person name="Moolhuijzen P."/>
            <person name="Goolsby J.A."/>
            <person name="Tidwell J."/>
            <person name="Bellgard S.E."/>
            <person name="Bellgard M.I."/>
        </authorList>
    </citation>
    <scope>NUCLEOTIDE SEQUENCE</scope>
    <source>
        <tissue evidence="1">Shoot tissue taken approximately 20 cm above the soil surface</tissue>
    </source>
</reference>